<dbReference type="InterPro" id="IPR050149">
    <property type="entry name" value="Collagen_superfamily"/>
</dbReference>
<dbReference type="AlphaFoldDB" id="A0A8C7C080"/>
<name>A0A8C7C080_NEOVI</name>
<feature type="compositionally biased region" description="Pro residues" evidence="1">
    <location>
        <begin position="297"/>
        <end position="307"/>
    </location>
</feature>
<dbReference type="Proteomes" id="UP000694425">
    <property type="component" value="Unplaced"/>
</dbReference>
<protein>
    <submittedName>
        <fullName evidence="2">Collagen type IX alpha 3 chain</fullName>
    </submittedName>
</protein>
<proteinExistence type="predicted"/>
<dbReference type="PANTHER" id="PTHR24023:SF1112">
    <property type="entry name" value="COL_CUTICLE_N DOMAIN-CONTAINING PROTEIN-RELATED"/>
    <property type="match status" value="1"/>
</dbReference>
<reference evidence="2" key="2">
    <citation type="submission" date="2025-09" db="UniProtKB">
        <authorList>
            <consortium name="Ensembl"/>
        </authorList>
    </citation>
    <scope>IDENTIFICATION</scope>
</reference>
<evidence type="ECO:0000313" key="3">
    <source>
        <dbReference type="Proteomes" id="UP000694425"/>
    </source>
</evidence>
<accession>A0A8C7C080</accession>
<feature type="compositionally biased region" description="Basic and acidic residues" evidence="1">
    <location>
        <begin position="71"/>
        <end position="87"/>
    </location>
</feature>
<dbReference type="GO" id="GO:0031012">
    <property type="term" value="C:extracellular matrix"/>
    <property type="evidence" value="ECO:0007669"/>
    <property type="project" value="TreeGrafter"/>
</dbReference>
<dbReference type="GO" id="GO:0030198">
    <property type="term" value="P:extracellular matrix organization"/>
    <property type="evidence" value="ECO:0007669"/>
    <property type="project" value="TreeGrafter"/>
</dbReference>
<keyword evidence="3" id="KW-1185">Reference proteome</keyword>
<dbReference type="GeneTree" id="ENSGT00940000163687"/>
<feature type="region of interest" description="Disordered" evidence="1">
    <location>
        <begin position="286"/>
        <end position="423"/>
    </location>
</feature>
<feature type="region of interest" description="Disordered" evidence="1">
    <location>
        <begin position="170"/>
        <end position="260"/>
    </location>
</feature>
<feature type="region of interest" description="Disordered" evidence="1">
    <location>
        <begin position="17"/>
        <end position="102"/>
    </location>
</feature>
<evidence type="ECO:0000313" key="2">
    <source>
        <dbReference type="Ensembl" id="ENSNVIP00000025891.1"/>
    </source>
</evidence>
<feature type="compositionally biased region" description="Low complexity" evidence="1">
    <location>
        <begin position="286"/>
        <end position="295"/>
    </location>
</feature>
<dbReference type="Pfam" id="PF01391">
    <property type="entry name" value="Collagen"/>
    <property type="match status" value="3"/>
</dbReference>
<feature type="compositionally biased region" description="Low complexity" evidence="1">
    <location>
        <begin position="309"/>
        <end position="333"/>
    </location>
</feature>
<evidence type="ECO:0000256" key="1">
    <source>
        <dbReference type="SAM" id="MobiDB-lite"/>
    </source>
</evidence>
<dbReference type="Ensembl" id="ENSNVIT00000030027.1">
    <property type="protein sequence ID" value="ENSNVIP00000025891.1"/>
    <property type="gene ID" value="ENSNVIG00000019962.1"/>
</dbReference>
<reference evidence="2" key="1">
    <citation type="submission" date="2025-08" db="UniProtKB">
        <authorList>
            <consortium name="Ensembl"/>
        </authorList>
    </citation>
    <scope>IDENTIFICATION</scope>
</reference>
<dbReference type="GO" id="GO:0005615">
    <property type="term" value="C:extracellular space"/>
    <property type="evidence" value="ECO:0007669"/>
    <property type="project" value="TreeGrafter"/>
</dbReference>
<sequence length="423" mass="41175">MWVAACGTLHTVLGPLPCTSRPRLQSEGCPGHRVGRGGLGSADTVRGLGRRGNEGHSRPHPVPRPQGVPGKDGRDGVPGLDGEKGESGRNGAPGEKGPNGLPVRARASFAVPEMGVHAPGPPSRGLCRGTGPLWGALLLPGGEPRGACWAGGAAGPYPGLPGPQGLRGGTGDRVSGCPRPHSPSRGPTRWTCPLLADPRGVQGRPRSGSRGELGPKGIQGPNGTSGVEGLPGPPGPVGFPGVQGLPGITGKPGVPGREASEQHIRELCGGMLGEQIAQLAAHLRKPLAPGSAGRPGPAGPPGPPGPPGSIGHPGARGPPGYRGPTGELGDPGPRGAPGDRGDKGAAGAGLDGPAGDQGLRGPQGVPGVSKDGRDGAHGEPGPPGDPGLPGAVGAQGTPGICDTSACQGAVMGGGGEKSGSRSS</sequence>
<dbReference type="InterPro" id="IPR008160">
    <property type="entry name" value="Collagen"/>
</dbReference>
<dbReference type="PANTHER" id="PTHR24023">
    <property type="entry name" value="COLLAGEN ALPHA"/>
    <property type="match status" value="1"/>
</dbReference>
<organism evidence="2 3">
    <name type="scientific">Neovison vison</name>
    <name type="common">American mink</name>
    <name type="synonym">Mustela vison</name>
    <dbReference type="NCBI Taxonomy" id="452646"/>
    <lineage>
        <taxon>Eukaryota</taxon>
        <taxon>Metazoa</taxon>
        <taxon>Chordata</taxon>
        <taxon>Craniata</taxon>
        <taxon>Vertebrata</taxon>
        <taxon>Euteleostomi</taxon>
        <taxon>Mammalia</taxon>
        <taxon>Eutheria</taxon>
        <taxon>Laurasiatheria</taxon>
        <taxon>Carnivora</taxon>
        <taxon>Caniformia</taxon>
        <taxon>Musteloidea</taxon>
        <taxon>Mustelidae</taxon>
        <taxon>Mustelinae</taxon>
        <taxon>Neogale</taxon>
    </lineage>
</organism>
<dbReference type="GO" id="GO:0030020">
    <property type="term" value="F:extracellular matrix structural constituent conferring tensile strength"/>
    <property type="evidence" value="ECO:0007669"/>
    <property type="project" value="TreeGrafter"/>
</dbReference>